<accession>A0ABZ3D2P2</accession>
<protein>
    <submittedName>
        <fullName evidence="1">Plasmid mobilization relaxosome protein MobC</fullName>
    </submittedName>
</protein>
<organism evidence="1 2">
    <name type="scientific">Nguyenibacter vanlangensis</name>
    <dbReference type="NCBI Taxonomy" id="1216886"/>
    <lineage>
        <taxon>Bacteria</taxon>
        <taxon>Pseudomonadati</taxon>
        <taxon>Pseudomonadota</taxon>
        <taxon>Alphaproteobacteria</taxon>
        <taxon>Acetobacterales</taxon>
        <taxon>Acetobacteraceae</taxon>
        <taxon>Nguyenibacter</taxon>
    </lineage>
</organism>
<sequence length="130" mass="13786">MASTARLHSFRIRASRADLDRWAAAAEAAGLPRTSWLRALAADASAGTRHPAALADELRLLRRELFACGNNLNQIAHRLNSGDHADPAPALEAFEVAAKTATDFLNDAHAPLRVGGTRRKKAAKAGRAAG</sequence>
<proteinExistence type="predicted"/>
<gene>
    <name evidence="1" type="primary">mobC</name>
    <name evidence="1" type="ORF">AAC691_17365</name>
</gene>
<name>A0ABZ3D2P2_9PROT</name>
<dbReference type="Pfam" id="PF21983">
    <property type="entry name" value="NikA-like"/>
    <property type="match status" value="1"/>
</dbReference>
<reference evidence="1 2" key="1">
    <citation type="submission" date="2024-04" db="EMBL/GenBank/DDBJ databases">
        <title>Complete genome sequence of Nguyenibacter vanlangesis HBCM-1154, a strain capable of nitrogen fixation, IAA production, and phosphorus solubilization isolated from sugarcane soil.</title>
        <authorList>
            <person name="MY HANH P."/>
        </authorList>
    </citation>
    <scope>NUCLEOTIDE SEQUENCE [LARGE SCALE GENOMIC DNA]</scope>
    <source>
        <strain evidence="1 2">HBCM 1154</strain>
    </source>
</reference>
<dbReference type="Proteomes" id="UP001449795">
    <property type="component" value="Chromosome"/>
</dbReference>
<keyword evidence="2" id="KW-1185">Reference proteome</keyword>
<evidence type="ECO:0000313" key="2">
    <source>
        <dbReference type="Proteomes" id="UP001449795"/>
    </source>
</evidence>
<dbReference type="RefSeq" id="WP_342627828.1">
    <property type="nucleotide sequence ID" value="NZ_CP152276.1"/>
</dbReference>
<dbReference type="EMBL" id="CP152276">
    <property type="protein sequence ID" value="XAE42021.1"/>
    <property type="molecule type" value="Genomic_DNA"/>
</dbReference>
<evidence type="ECO:0000313" key="1">
    <source>
        <dbReference type="EMBL" id="XAE42021.1"/>
    </source>
</evidence>
<dbReference type="InterPro" id="IPR053842">
    <property type="entry name" value="NikA-like"/>
</dbReference>